<protein>
    <submittedName>
        <fullName evidence="2">Uncharacterized protein</fullName>
    </submittedName>
</protein>
<keyword evidence="3" id="KW-1185">Reference proteome</keyword>
<accession>A0A836H149</accession>
<organism evidence="2 3">
    <name type="scientific">Leishmania martiniquensis</name>
    <dbReference type="NCBI Taxonomy" id="1580590"/>
    <lineage>
        <taxon>Eukaryota</taxon>
        <taxon>Discoba</taxon>
        <taxon>Euglenozoa</taxon>
        <taxon>Kinetoplastea</taxon>
        <taxon>Metakinetoplastina</taxon>
        <taxon>Trypanosomatida</taxon>
        <taxon>Trypanosomatidae</taxon>
        <taxon>Leishmaniinae</taxon>
        <taxon>Leishmania</taxon>
    </lineage>
</organism>
<feature type="compositionally biased region" description="Low complexity" evidence="1">
    <location>
        <begin position="643"/>
        <end position="657"/>
    </location>
</feature>
<gene>
    <name evidence="2" type="ORF">LSCM1_06891</name>
</gene>
<dbReference type="OrthoDB" id="266570at2759"/>
<dbReference type="Proteomes" id="UP000673552">
    <property type="component" value="Unassembled WGS sequence"/>
</dbReference>
<sequence>MRLSGTAAFGSSTSAPSSLSTAVAPVGEVALSRRQWQPCRHHLLRCFALADLLGVSPTVRQQLAAAARTPPDSLGRALDTPESSPSTQAYALEHILAAAVSKRLLDGTDVANTSATTSVSGTERDPQQTARKRPTSSLTAPVWAAAWSEPPSTSPPGLQASEKLMLPTVLSSPEGVARVDALHSSFLPFLLVVLLQRVTGECGGGGSRDIHVPGVAAPKKTNGDNAVKADAPSSHLSVRHQRACRAALQQLLQLYMPLLLTRRRKACDVVSAIVEAVRGCSCRSLGGEAAAAEHESRKGIHRLVQQNLSCDEFKEWLQAARLLSDTLVASLYRVSRRDGATATAAADEDNLMEAQWTLEMAGCWLSAARMDHDSSASVAEERNFIDLFWWEGAQREAGVSASRNVAGPTADRGTPASAAAATHREGRVAFTTTAEVLALADVICAVVAETCDDMYAHDALPSQEQLQQLEKDGHTGIQCQRAPSSVAWSGSRTVAALNDVTTFFLTVHHDKGASGLLHTPSNSFGTATELGHSYALLLAERLEEVQCLQHRLLAAAERAVHRVLQQQHQQPLGALWKSPEMVVALCSVTAYQVRTQLHRCEQRMAELCTATTETAAPTALSGVRHVSPASFPSGSAATVAQKASSSDGEAAESARSRGCPSAGAPHTAAAPEPLHLGETLWSEAEEEEDATGQHAESQEGRRAHAHSARAGLLTHATLSPPSTSGAATTTTAAAADASILMPLHPPVPPSLSAPPSPVNVPGSDRCTPRTSGFSHAARADEALPAMHERDDSPAAADEDAEALELRTRGGGDYSYAPARSMEHLWELPACVPREWTPALATLMACCLLCLSPSSSTAATSRLAILLGVPLLSSCSAEEGFARRATATAAGEPTSAPLARQVAIPRPRFLDFAFSRHYQASTAIAAGGSARSSVCSSSSSSTHHSATGITLTVDRTGSGRATATAVGALAQWHLQGLIRQLRLPVNGRVLPSEQSGVDGRQGSHASVMPRSTGAAAGGASWLMLYSQATRSHACAPDATLLANRAALRSLPPPGGVLRLLDPVSLLASCFALMHLLQTHPLFFQQARLGGRTMHELRLGVLEARWDGEPGCATQMLQRHSTASSAVTVSVTSALGSLLDGTAARRCARGHSLWDGTYSAAADAAPAGPLKTGASDDHRHREHADAPLRAVAVDACGDGGDGRDEPASATCRLTEALLVAVSYVGCRALAAALARFAAPGLTSVASRRGGGIAAAATALSSQDLWCDALQAIAGALLEAHRAHKGGVAASRARAVAAVAARQTFDHGSTRACNDGTPASHASAAVSVTPWLNDSQRALCLGAVQTATPSYAAHLDGDAGRGSDPAASPSLMVAAVAPVPASLSTEAQFGIGAFFTALVRALLQLHASASEASADGGRHGQPPHWPPPLMCVLQCLYAVVSIIDDLLHDYANAPPAVLCDVLAMMLVVQSQQQPLSATVTVVGDAAPQPHASATCTMWEALHRTPFWDSALLGSVEAASRAWACAGKRCGAPSSGNEEESRNSVPPHRVSSLSAAKPGGASSAPHGPAPPQLSYPPWQSLLGRLPCSRDPCTTAWLPAAFRGSSRHRSSRTLLSLLAKEEDLLLAGPASAMTARAAAAVAEGDGEREAPMRRAGTVDEIRQLSIFLVSSARYAGWIERLCDAWCV</sequence>
<feature type="region of interest" description="Disordered" evidence="1">
    <location>
        <begin position="1528"/>
        <end position="1571"/>
    </location>
</feature>
<feature type="compositionally biased region" description="Basic and acidic residues" evidence="1">
    <location>
        <begin position="1172"/>
        <end position="1182"/>
    </location>
</feature>
<feature type="region of interest" description="Disordered" evidence="1">
    <location>
        <begin position="64"/>
        <end position="85"/>
    </location>
</feature>
<feature type="compositionally biased region" description="Low complexity" evidence="1">
    <location>
        <begin position="1547"/>
        <end position="1562"/>
    </location>
</feature>
<comment type="caution">
    <text evidence="2">The sequence shown here is derived from an EMBL/GenBank/DDBJ whole genome shotgun (WGS) entry which is preliminary data.</text>
</comment>
<dbReference type="KEGG" id="lmat:92516806"/>
<reference evidence="3" key="2">
    <citation type="journal article" date="2021" name="Sci. Data">
        <title>Chromosome-scale genome sequencing, assembly and annotation of six genomes from subfamily Leishmaniinae.</title>
        <authorList>
            <person name="Almutairi H."/>
            <person name="Urbaniak M.D."/>
            <person name="Bates M.D."/>
            <person name="Jariyapan N."/>
            <person name="Kwakye-Nuako G."/>
            <person name="Thomaz Soccol V."/>
            <person name="Al-Salem W.S."/>
            <person name="Dillon R.J."/>
            <person name="Bates P.A."/>
            <person name="Gatherer D."/>
        </authorList>
    </citation>
    <scope>NUCLEOTIDE SEQUENCE [LARGE SCALE GENOMIC DNA]</scope>
</reference>
<dbReference type="RefSeq" id="XP_067179965.1">
    <property type="nucleotide sequence ID" value="XM_067324294.1"/>
</dbReference>
<reference evidence="3" key="1">
    <citation type="journal article" date="2021" name="Microbiol. Resour. Announc.">
        <title>LGAAP: Leishmaniinae Genome Assembly and Annotation Pipeline.</title>
        <authorList>
            <person name="Almutairi H."/>
            <person name="Urbaniak M.D."/>
            <person name="Bates M.D."/>
            <person name="Jariyapan N."/>
            <person name="Kwakye-Nuako G."/>
            <person name="Thomaz-Soccol V."/>
            <person name="Al-Salem W.S."/>
            <person name="Dillon R.J."/>
            <person name="Bates P.A."/>
            <person name="Gatherer D."/>
        </authorList>
    </citation>
    <scope>NUCLEOTIDE SEQUENCE [LARGE SCALE GENOMIC DNA]</scope>
</reference>
<name>A0A836H149_9TRYP</name>
<dbReference type="EMBL" id="JAFEUZ010000015">
    <property type="protein sequence ID" value="KAG5482859.1"/>
    <property type="molecule type" value="Genomic_DNA"/>
</dbReference>
<evidence type="ECO:0000313" key="2">
    <source>
        <dbReference type="EMBL" id="KAG5482859.1"/>
    </source>
</evidence>
<feature type="region of interest" description="Disordered" evidence="1">
    <location>
        <begin position="213"/>
        <end position="232"/>
    </location>
</feature>
<dbReference type="GeneID" id="92516806"/>
<feature type="region of interest" description="Disordered" evidence="1">
    <location>
        <begin position="750"/>
        <end position="772"/>
    </location>
</feature>
<feature type="region of interest" description="Disordered" evidence="1">
    <location>
        <begin position="1163"/>
        <end position="1182"/>
    </location>
</feature>
<evidence type="ECO:0000256" key="1">
    <source>
        <dbReference type="SAM" id="MobiDB-lite"/>
    </source>
</evidence>
<feature type="region of interest" description="Disordered" evidence="1">
    <location>
        <begin position="401"/>
        <end position="422"/>
    </location>
</feature>
<feature type="compositionally biased region" description="Polar residues" evidence="1">
    <location>
        <begin position="631"/>
        <end position="642"/>
    </location>
</feature>
<proteinExistence type="predicted"/>
<evidence type="ECO:0000313" key="3">
    <source>
        <dbReference type="Proteomes" id="UP000673552"/>
    </source>
</evidence>
<feature type="region of interest" description="Disordered" evidence="1">
    <location>
        <begin position="631"/>
        <end position="709"/>
    </location>
</feature>
<feature type="region of interest" description="Disordered" evidence="1">
    <location>
        <begin position="113"/>
        <end position="138"/>
    </location>
</feature>